<accession>A0ABP0PIJ6</accession>
<evidence type="ECO:0000313" key="2">
    <source>
        <dbReference type="Proteomes" id="UP001642484"/>
    </source>
</evidence>
<evidence type="ECO:0008006" key="3">
    <source>
        <dbReference type="Google" id="ProtNLM"/>
    </source>
</evidence>
<gene>
    <name evidence="1" type="ORF">CCMP2556_LOCUS37376</name>
</gene>
<reference evidence="1 2" key="1">
    <citation type="submission" date="2024-02" db="EMBL/GenBank/DDBJ databases">
        <authorList>
            <person name="Chen Y."/>
            <person name="Shah S."/>
            <person name="Dougan E. K."/>
            <person name="Thang M."/>
            <person name="Chan C."/>
        </authorList>
    </citation>
    <scope>NUCLEOTIDE SEQUENCE [LARGE SCALE GENOMIC DNA]</scope>
</reference>
<evidence type="ECO:0000313" key="1">
    <source>
        <dbReference type="EMBL" id="CAK9075852.1"/>
    </source>
</evidence>
<feature type="non-terminal residue" evidence="1">
    <location>
        <position position="177"/>
    </location>
</feature>
<proteinExistence type="predicted"/>
<dbReference type="Gene3D" id="3.40.50.1220">
    <property type="entry name" value="TPP-binding domain"/>
    <property type="match status" value="1"/>
</dbReference>
<dbReference type="Proteomes" id="UP001642484">
    <property type="component" value="Unassembled WGS sequence"/>
</dbReference>
<dbReference type="PANTHER" id="PTHR48252">
    <property type="entry name" value="HISTONE DEACETYLASE 2-RELATED"/>
    <property type="match status" value="1"/>
</dbReference>
<dbReference type="PANTHER" id="PTHR48252:SF77">
    <property type="entry name" value="HISTONE DEACETYLASE DOMAIN-CONTAINING PROTEIN"/>
    <property type="match status" value="1"/>
</dbReference>
<organism evidence="1 2">
    <name type="scientific">Durusdinium trenchii</name>
    <dbReference type="NCBI Taxonomy" id="1381693"/>
    <lineage>
        <taxon>Eukaryota</taxon>
        <taxon>Sar</taxon>
        <taxon>Alveolata</taxon>
        <taxon>Dinophyceae</taxon>
        <taxon>Suessiales</taxon>
        <taxon>Symbiodiniaceae</taxon>
        <taxon>Durusdinium</taxon>
    </lineage>
</organism>
<dbReference type="InterPro" id="IPR029035">
    <property type="entry name" value="DHS-like_NAD/FAD-binding_dom"/>
</dbReference>
<comment type="caution">
    <text evidence="1">The sequence shown here is derived from an EMBL/GenBank/DDBJ whole genome shotgun (WGS) entry which is preliminary data.</text>
</comment>
<sequence length="177" mass="20201">MGISPSKPSEEELETLKDDIDACCHEVAEALKRADVLLLCAGAGFSADSGLPTYEEIANVKIYQDLGLKYDDICRPEWMTHDPEIFYGFWGSCYNDYRDTQPHEGYSILRSWRDARFNTPTHRVSKLIRVSLEQEMAAIPSAERKPEAYEVQGQAGAFFVYTSNVDAHFHDFFEPYE</sequence>
<dbReference type="SUPFAM" id="SSF52467">
    <property type="entry name" value="DHS-like NAD/FAD-binding domain"/>
    <property type="match status" value="1"/>
</dbReference>
<name>A0ABP0PIJ6_9DINO</name>
<keyword evidence="2" id="KW-1185">Reference proteome</keyword>
<protein>
    <recommendedName>
        <fullName evidence="3">Deacetylase sirtuin-type domain-containing protein</fullName>
    </recommendedName>
</protein>
<dbReference type="EMBL" id="CAXAMN010023201">
    <property type="protein sequence ID" value="CAK9075852.1"/>
    <property type="molecule type" value="Genomic_DNA"/>
</dbReference>